<dbReference type="NCBIfam" id="NF003591">
    <property type="entry name" value="PRK05254.1-4"/>
    <property type="match status" value="1"/>
</dbReference>
<dbReference type="PANTHER" id="PTHR11264:SF0">
    <property type="entry name" value="URACIL-DNA GLYCOSYLASE"/>
    <property type="match status" value="1"/>
</dbReference>
<comment type="subcellular location">
    <subcellularLocation>
        <location evidence="10">Cytoplasm</location>
    </subcellularLocation>
</comment>
<comment type="catalytic activity">
    <reaction evidence="1 10 12">
        <text>Hydrolyzes single-stranded DNA or mismatched double-stranded DNA and polynucleotides, releasing free uracil.</text>
        <dbReference type="EC" id="3.2.2.27"/>
    </reaction>
</comment>
<dbReference type="CDD" id="cd10027">
    <property type="entry name" value="UDG-F1-like"/>
    <property type="match status" value="1"/>
</dbReference>
<dbReference type="NCBIfam" id="NF003588">
    <property type="entry name" value="PRK05254.1-1"/>
    <property type="match status" value="1"/>
</dbReference>
<dbReference type="PROSITE" id="PS00130">
    <property type="entry name" value="U_DNA_GLYCOSYLASE"/>
    <property type="match status" value="1"/>
</dbReference>
<evidence type="ECO:0000313" key="14">
    <source>
        <dbReference type="EMBL" id="QPH85605.1"/>
    </source>
</evidence>
<comment type="similarity">
    <text evidence="3 10 12">Belongs to the uracil-DNA glycosylase (UDG) superfamily. UNG family.</text>
</comment>
<comment type="function">
    <text evidence="2 10 12">Excises uracil residues from the DNA which can arise as a result of misincorporation of dUMP residues by DNA polymerase or due to deamination of cytosine.</text>
</comment>
<keyword evidence="7 10" id="KW-0227">DNA damage</keyword>
<evidence type="ECO:0000259" key="13">
    <source>
        <dbReference type="SMART" id="SM00986"/>
    </source>
</evidence>
<dbReference type="Proteomes" id="UP000594513">
    <property type="component" value="Chromosome"/>
</dbReference>
<keyword evidence="8 10" id="KW-0378">Hydrolase</keyword>
<dbReference type="NCBIfam" id="NF003592">
    <property type="entry name" value="PRK05254.1-5"/>
    <property type="match status" value="1"/>
</dbReference>
<dbReference type="NCBIfam" id="NF003589">
    <property type="entry name" value="PRK05254.1-2"/>
    <property type="match status" value="1"/>
</dbReference>
<dbReference type="SMART" id="SM00987">
    <property type="entry name" value="UreE_C"/>
    <property type="match status" value="1"/>
</dbReference>
<evidence type="ECO:0000256" key="9">
    <source>
        <dbReference type="ARBA" id="ARBA00023204"/>
    </source>
</evidence>
<protein>
    <recommendedName>
        <fullName evidence="5 10">Uracil-DNA glycosylase</fullName>
        <shortName evidence="10">UDG</shortName>
        <ecNumber evidence="4 10">3.2.2.27</ecNumber>
    </recommendedName>
</protein>
<dbReference type="FunFam" id="3.40.470.10:FF:000001">
    <property type="entry name" value="Uracil-DNA glycosylase"/>
    <property type="match status" value="1"/>
</dbReference>
<dbReference type="InterPro" id="IPR005122">
    <property type="entry name" value="Uracil-DNA_glycosylase-like"/>
</dbReference>
<dbReference type="NCBIfam" id="TIGR00628">
    <property type="entry name" value="ung"/>
    <property type="match status" value="1"/>
</dbReference>
<dbReference type="Pfam" id="PF03167">
    <property type="entry name" value="UDG"/>
    <property type="match status" value="1"/>
</dbReference>
<evidence type="ECO:0000256" key="10">
    <source>
        <dbReference type="HAMAP-Rule" id="MF_00148"/>
    </source>
</evidence>
<dbReference type="InterPro" id="IPR018085">
    <property type="entry name" value="Ura-DNA_Glyclase_AS"/>
</dbReference>
<dbReference type="AlphaFoldDB" id="A0AAE7P601"/>
<evidence type="ECO:0000256" key="5">
    <source>
        <dbReference type="ARBA" id="ARBA00018429"/>
    </source>
</evidence>
<dbReference type="EC" id="3.2.2.27" evidence="4 10"/>
<dbReference type="RefSeq" id="WP_107858401.1">
    <property type="nucleotide sequence ID" value="NZ_CP049272.1"/>
</dbReference>
<organism evidence="14 15">
    <name type="scientific">Campylobacter concisus</name>
    <dbReference type="NCBI Taxonomy" id="199"/>
    <lineage>
        <taxon>Bacteria</taxon>
        <taxon>Pseudomonadati</taxon>
        <taxon>Campylobacterota</taxon>
        <taxon>Epsilonproteobacteria</taxon>
        <taxon>Campylobacterales</taxon>
        <taxon>Campylobacteraceae</taxon>
        <taxon>Campylobacter</taxon>
    </lineage>
</organism>
<evidence type="ECO:0000256" key="11">
    <source>
        <dbReference type="PROSITE-ProRule" id="PRU10072"/>
    </source>
</evidence>
<evidence type="ECO:0000256" key="2">
    <source>
        <dbReference type="ARBA" id="ARBA00002631"/>
    </source>
</evidence>
<accession>A0AAE7P601</accession>
<feature type="active site" description="Proton acceptor" evidence="10 11">
    <location>
        <position position="70"/>
    </location>
</feature>
<reference evidence="14 15" key="1">
    <citation type="journal article" date="2018" name="Emerg. Microbes Infect.">
        <title>Genomic analysis of oral Campylobacter concisus strains identified a potential bacterial molecular marker associated with active Crohn's disease.</title>
        <authorList>
            <person name="Liu F."/>
            <person name="Ma R."/>
            <person name="Tay C.Y.A."/>
            <person name="Octavia S."/>
            <person name="Lan R."/>
            <person name="Chung H.K.L."/>
            <person name="Riordan S.M."/>
            <person name="Grimm M.C."/>
            <person name="Leong R.W."/>
            <person name="Tanaka M.M."/>
            <person name="Connor S."/>
            <person name="Zhang L."/>
        </authorList>
    </citation>
    <scope>NUCLEOTIDE SEQUENCE [LARGE SCALE GENOMIC DNA]</scope>
    <source>
        <strain evidence="14 15">P27CDO-S2</strain>
    </source>
</reference>
<dbReference type="GO" id="GO:0097510">
    <property type="term" value="P:base-excision repair, AP site formation via deaminated base removal"/>
    <property type="evidence" value="ECO:0007669"/>
    <property type="project" value="TreeGrafter"/>
</dbReference>
<evidence type="ECO:0000256" key="3">
    <source>
        <dbReference type="ARBA" id="ARBA00008184"/>
    </source>
</evidence>
<dbReference type="SUPFAM" id="SSF52141">
    <property type="entry name" value="Uracil-DNA glycosylase-like"/>
    <property type="match status" value="1"/>
</dbReference>
<dbReference type="HAMAP" id="MF_00148">
    <property type="entry name" value="UDG"/>
    <property type="match status" value="1"/>
</dbReference>
<dbReference type="InterPro" id="IPR036895">
    <property type="entry name" value="Uracil-DNA_glycosylase-like_sf"/>
</dbReference>
<proteinExistence type="inferred from homology"/>
<evidence type="ECO:0000256" key="1">
    <source>
        <dbReference type="ARBA" id="ARBA00001400"/>
    </source>
</evidence>
<evidence type="ECO:0000256" key="8">
    <source>
        <dbReference type="ARBA" id="ARBA00022801"/>
    </source>
</evidence>
<gene>
    <name evidence="10 14" type="primary">ung</name>
    <name evidence="14" type="ORF">CVT17_00790</name>
</gene>
<dbReference type="SMART" id="SM00986">
    <property type="entry name" value="UDG"/>
    <property type="match status" value="1"/>
</dbReference>
<keyword evidence="6 10" id="KW-0963">Cytoplasm</keyword>
<dbReference type="PANTHER" id="PTHR11264">
    <property type="entry name" value="URACIL-DNA GLYCOSYLASE"/>
    <property type="match status" value="1"/>
</dbReference>
<dbReference type="InterPro" id="IPR002043">
    <property type="entry name" value="UDG_fam1"/>
</dbReference>
<name>A0AAE7P601_9BACT</name>
<dbReference type="GO" id="GO:0004844">
    <property type="term" value="F:uracil DNA N-glycosylase activity"/>
    <property type="evidence" value="ECO:0007669"/>
    <property type="project" value="UniProtKB-UniRule"/>
</dbReference>
<dbReference type="Gene3D" id="3.40.470.10">
    <property type="entry name" value="Uracil-DNA glycosylase-like domain"/>
    <property type="match status" value="1"/>
</dbReference>
<evidence type="ECO:0000256" key="6">
    <source>
        <dbReference type="ARBA" id="ARBA00022490"/>
    </source>
</evidence>
<dbReference type="GO" id="GO:0005737">
    <property type="term" value="C:cytoplasm"/>
    <property type="evidence" value="ECO:0007669"/>
    <property type="project" value="UniProtKB-SubCell"/>
</dbReference>
<keyword evidence="14" id="KW-0326">Glycosidase</keyword>
<sequence length="230" mass="25331">MQINLDDIKIEPSWKEVLKDEFLSENFARIKENFLKAKSTGTVYPPSALIFNAFNLTPFHDVKVVILGQDPYHGANQAMGLSFSVPSGVKVPPSLVNIYKEIYADLGIKEPNSGDLTKWAKQGVLLLNSTLSVSAGAANSHASFGWQGFTDAVIKRISENLQNVVFMLWGNPARAKAPLIDTSKHLILEAAHPSPLARGAFFGCRHFSKANIYLANHSKTPIDWDLNVKI</sequence>
<evidence type="ECO:0000256" key="12">
    <source>
        <dbReference type="RuleBase" id="RU003780"/>
    </source>
</evidence>
<evidence type="ECO:0000256" key="7">
    <source>
        <dbReference type="ARBA" id="ARBA00022763"/>
    </source>
</evidence>
<dbReference type="EMBL" id="CP049272">
    <property type="protein sequence ID" value="QPH85605.1"/>
    <property type="molecule type" value="Genomic_DNA"/>
</dbReference>
<evidence type="ECO:0000313" key="15">
    <source>
        <dbReference type="Proteomes" id="UP000594513"/>
    </source>
</evidence>
<evidence type="ECO:0000256" key="4">
    <source>
        <dbReference type="ARBA" id="ARBA00012030"/>
    </source>
</evidence>
<feature type="domain" description="Uracil-DNA glycosylase-like" evidence="13">
    <location>
        <begin position="55"/>
        <end position="214"/>
    </location>
</feature>
<keyword evidence="9 10" id="KW-0234">DNA repair</keyword>